<sequence length="397" mass="46047">MSDDFYKPSNTMDSSMGSGAFELISEKVEAISIPNVSSPSREIIEVETNVETIPKSRISEEKMGRVINRMAILKAVFGTLIGKDRVAKISKYVIDLLLLFIKSSTYNNNISLDIDRYSKLFSNNNILSIVQNPKLAMRIIVSKSSKLFLEKGTLVSSQLSFYRQIMRCGYTPFRLHHWYHKFLDTLHAAQKSKDLHSQSVVWYKEWWNEDTLSDFIDLYYGIMDELMLLHKLRLWSNKRMYSWVSKHEALSWYYDIILGLKKNWEKLQSIKQKEFELKIQYQVRQRALELSSKLNESSTSSSYIDGSASLVKQNIIESFKQSNLDLEQEMVAKLQSYQHDKRIIKFDLIRLFFDFLADSTDVFGMKTPPGTYAALSLCSGVLGFSKLWVQAEEDLKK</sequence>
<evidence type="ECO:0000313" key="5">
    <source>
        <dbReference type="Proteomes" id="UP000422736"/>
    </source>
</evidence>
<dbReference type="Pfam" id="PF05648">
    <property type="entry name" value="PEX11"/>
    <property type="match status" value="1"/>
</dbReference>
<keyword evidence="1" id="KW-0472">Membrane</keyword>
<keyword evidence="2" id="KW-0576">Peroxisome</keyword>
<dbReference type="EMBL" id="CP015058">
    <property type="protein sequence ID" value="QGN16406.1"/>
    <property type="molecule type" value="Genomic_DNA"/>
</dbReference>
<keyword evidence="5" id="KW-1185">Reference proteome</keyword>
<organism evidence="4 5">
    <name type="scientific">Kluyveromyces marxianus</name>
    <name type="common">Yeast</name>
    <name type="synonym">Candida kefyr</name>
    <dbReference type="NCBI Taxonomy" id="4911"/>
    <lineage>
        <taxon>Eukaryota</taxon>
        <taxon>Fungi</taxon>
        <taxon>Dikarya</taxon>
        <taxon>Ascomycota</taxon>
        <taxon>Saccharomycotina</taxon>
        <taxon>Saccharomycetes</taxon>
        <taxon>Saccharomycetales</taxon>
        <taxon>Saccharomycetaceae</taxon>
        <taxon>Kluyveromyces</taxon>
    </lineage>
</organism>
<comment type="subcellular location">
    <subcellularLocation>
        <location evidence="3">Peroxisome membrane</location>
    </subcellularLocation>
</comment>
<reference evidence="4 5" key="1">
    <citation type="submission" date="2016-03" db="EMBL/GenBank/DDBJ databases">
        <title>How can Kluyveromyces marxianus grow so fast - potential evolutionary course in Saccharomyces Complex revealed by comparative genomics.</title>
        <authorList>
            <person name="Mo W."/>
            <person name="Lu W."/>
            <person name="Yang X."/>
            <person name="Qi J."/>
            <person name="Lv H."/>
        </authorList>
    </citation>
    <scope>NUCLEOTIDE SEQUENCE [LARGE SCALE GENOMIC DNA]</scope>
    <source>
        <strain evidence="4 5">FIM1</strain>
    </source>
</reference>
<evidence type="ECO:0000256" key="1">
    <source>
        <dbReference type="ARBA" id="ARBA00023136"/>
    </source>
</evidence>
<reference evidence="4 5" key="2">
    <citation type="submission" date="2019-11" db="EMBL/GenBank/DDBJ databases">
        <authorList>
            <person name="Lu H."/>
        </authorList>
    </citation>
    <scope>NUCLEOTIDE SEQUENCE [LARGE SCALE GENOMIC DNA]</scope>
    <source>
        <strain evidence="4 5">FIM1</strain>
    </source>
</reference>
<accession>A0ABX6EW12</accession>
<gene>
    <name evidence="4" type="primary">PEX25</name>
    <name evidence="4" type="ORF">FIM1_3119</name>
</gene>
<name>A0ABX6EW12_KLUMA</name>
<dbReference type="Proteomes" id="UP000422736">
    <property type="component" value="Chromosome 5"/>
</dbReference>
<evidence type="ECO:0000256" key="2">
    <source>
        <dbReference type="ARBA" id="ARBA00023140"/>
    </source>
</evidence>
<proteinExistence type="predicted"/>
<evidence type="ECO:0000256" key="3">
    <source>
        <dbReference type="ARBA" id="ARBA00046271"/>
    </source>
</evidence>
<protein>
    <submittedName>
        <fullName evidence="4">Peroxisomal membrane protein PEX25</fullName>
    </submittedName>
</protein>
<dbReference type="InterPro" id="IPR008733">
    <property type="entry name" value="PEX11"/>
</dbReference>
<evidence type="ECO:0000313" key="4">
    <source>
        <dbReference type="EMBL" id="QGN16406.1"/>
    </source>
</evidence>